<dbReference type="GO" id="GO:0006886">
    <property type="term" value="P:intracellular protein transport"/>
    <property type="evidence" value="ECO:0007669"/>
    <property type="project" value="TreeGrafter"/>
</dbReference>
<dbReference type="OrthoDB" id="440781at2759"/>
<feature type="region of interest" description="Disordered" evidence="1">
    <location>
        <begin position="436"/>
        <end position="484"/>
    </location>
</feature>
<comment type="caution">
    <text evidence="2">The sequence shown here is derived from an EMBL/GenBank/DDBJ whole genome shotgun (WGS) entry which is preliminary data.</text>
</comment>
<accession>A0A6V7HI04</accession>
<dbReference type="Gene3D" id="3.10.20.90">
    <property type="entry name" value="Phosphatidylinositol 3-kinase Catalytic Subunit, Chain A, domain 1"/>
    <property type="match status" value="1"/>
</dbReference>
<dbReference type="GO" id="GO:0005634">
    <property type="term" value="C:nucleus"/>
    <property type="evidence" value="ECO:0007669"/>
    <property type="project" value="TreeGrafter"/>
</dbReference>
<name>A0A6V7HI04_9HYME</name>
<dbReference type="EMBL" id="CAJDYZ010011754">
    <property type="protein sequence ID" value="CAD1479965.1"/>
    <property type="molecule type" value="Genomic_DNA"/>
</dbReference>
<dbReference type="InterPro" id="IPR029071">
    <property type="entry name" value="Ubiquitin-like_domsf"/>
</dbReference>
<feature type="compositionally biased region" description="Polar residues" evidence="1">
    <location>
        <begin position="453"/>
        <end position="467"/>
    </location>
</feature>
<organism evidence="2 3">
    <name type="scientific">Heterotrigona itama</name>
    <dbReference type="NCBI Taxonomy" id="395501"/>
    <lineage>
        <taxon>Eukaryota</taxon>
        <taxon>Metazoa</taxon>
        <taxon>Ecdysozoa</taxon>
        <taxon>Arthropoda</taxon>
        <taxon>Hexapoda</taxon>
        <taxon>Insecta</taxon>
        <taxon>Pterygota</taxon>
        <taxon>Neoptera</taxon>
        <taxon>Endopterygota</taxon>
        <taxon>Hymenoptera</taxon>
        <taxon>Apocrita</taxon>
        <taxon>Aculeata</taxon>
        <taxon>Apoidea</taxon>
        <taxon>Anthophila</taxon>
        <taxon>Apidae</taxon>
        <taxon>Heterotrigona</taxon>
    </lineage>
</organism>
<evidence type="ECO:0000256" key="1">
    <source>
        <dbReference type="SAM" id="MobiDB-lite"/>
    </source>
</evidence>
<feature type="compositionally biased region" description="Basic and acidic residues" evidence="1">
    <location>
        <begin position="145"/>
        <end position="161"/>
    </location>
</feature>
<dbReference type="PANTHER" id="PTHR46467:SF1">
    <property type="entry name" value="TETHER CONTAINING UBX DOMAIN FOR GLUT4"/>
    <property type="match status" value="1"/>
</dbReference>
<dbReference type="AlphaFoldDB" id="A0A6V7HI04"/>
<reference evidence="2" key="1">
    <citation type="submission" date="2020-07" db="EMBL/GenBank/DDBJ databases">
        <authorList>
            <person name="Nazaruddin N."/>
        </authorList>
    </citation>
    <scope>NUCLEOTIDE SEQUENCE</scope>
</reference>
<feature type="non-terminal residue" evidence="2">
    <location>
        <position position="1"/>
    </location>
</feature>
<dbReference type="GO" id="GO:0012506">
    <property type="term" value="C:vesicle membrane"/>
    <property type="evidence" value="ECO:0007669"/>
    <property type="project" value="TreeGrafter"/>
</dbReference>
<evidence type="ECO:0000313" key="3">
    <source>
        <dbReference type="Proteomes" id="UP000752696"/>
    </source>
</evidence>
<protein>
    <recommendedName>
        <fullName evidence="4">TUG ubiquitin-like domain-containing protein</fullName>
    </recommendedName>
</protein>
<proteinExistence type="predicted"/>
<keyword evidence="3" id="KW-1185">Reference proteome</keyword>
<dbReference type="Proteomes" id="UP000752696">
    <property type="component" value="Unassembled WGS sequence"/>
</dbReference>
<sequence length="484" mass="55604">HYNRVLDSSAILRFIGLANNAQLEMVPCTKTRSISIVTIGIQLENGERSTTEVTPNTTLAEILQNVNFNEDLEKITLIYMHREISGSEALKTTTLKSLGLINGKAVLRLIQKRSQTVDNLNKVTATDTNKTLEFAISKKKIQKSGESEIRSQDKEKRTITEREEETNTLPSASTDNYDKSQILAQPCKKHETDDLNNIEFLGERNALVFNQAAIQGISRDELPDDFYDLTVDDAKILLRDAKRYRKELEEAPLLTNAQRQSNKEKRISDQLNKYHYTIIRIQFPDQFVLQGLFQPMETVQTIKDFIKCYLNDWNNRNIFLQYNTLYSVSLRTKTIIDRAMGCKISREVDLKIDLTRIIQHVIRKVRIFITIKNTHFSHWIVTTPPKHILNVNARLIDENLVPCAIVHYSGSSALKSDVKQKFTDPKKVELQVANARKSMTKNQEMTSKDENVNNDTNESNTQTSNESLNERKSKIPKWLNPSFK</sequence>
<gene>
    <name evidence="2" type="ORF">MHI_LOCUS891070</name>
</gene>
<evidence type="ECO:0008006" key="4">
    <source>
        <dbReference type="Google" id="ProtNLM"/>
    </source>
</evidence>
<evidence type="ECO:0000313" key="2">
    <source>
        <dbReference type="EMBL" id="CAD1479965.1"/>
    </source>
</evidence>
<dbReference type="InterPro" id="IPR059238">
    <property type="entry name" value="UBX1_UBXN9"/>
</dbReference>
<dbReference type="CDD" id="cd17075">
    <property type="entry name" value="UBX1_UBXN9"/>
    <property type="match status" value="1"/>
</dbReference>
<dbReference type="SUPFAM" id="SSF54236">
    <property type="entry name" value="Ubiquitin-like"/>
    <property type="match status" value="2"/>
</dbReference>
<feature type="region of interest" description="Disordered" evidence="1">
    <location>
        <begin position="145"/>
        <end position="179"/>
    </location>
</feature>
<dbReference type="GO" id="GO:0042593">
    <property type="term" value="P:glucose homeostasis"/>
    <property type="evidence" value="ECO:0007669"/>
    <property type="project" value="TreeGrafter"/>
</dbReference>
<dbReference type="PANTHER" id="PTHR46467">
    <property type="entry name" value="TETHER CONTAINING UBX DOMAIN FOR GLUT4"/>
    <property type="match status" value="1"/>
</dbReference>
<dbReference type="GO" id="GO:0005737">
    <property type="term" value="C:cytoplasm"/>
    <property type="evidence" value="ECO:0007669"/>
    <property type="project" value="TreeGrafter"/>
</dbReference>